<keyword evidence="4" id="KW-1185">Reference proteome</keyword>
<dbReference type="STRING" id="870435.A0A0C3KGD3"/>
<evidence type="ECO:0000256" key="1">
    <source>
        <dbReference type="ARBA" id="ARBA00007469"/>
    </source>
</evidence>
<dbReference type="InterPro" id="IPR018188">
    <property type="entry name" value="RNase_T2_His_AS_1"/>
</dbReference>
<feature type="non-terminal residue" evidence="3">
    <location>
        <position position="1"/>
    </location>
</feature>
<dbReference type="Proteomes" id="UP000054217">
    <property type="component" value="Unassembled WGS sequence"/>
</dbReference>
<evidence type="ECO:0000313" key="3">
    <source>
        <dbReference type="EMBL" id="KIO08652.1"/>
    </source>
</evidence>
<dbReference type="GO" id="GO:0033897">
    <property type="term" value="F:ribonuclease T2 activity"/>
    <property type="evidence" value="ECO:0007669"/>
    <property type="project" value="InterPro"/>
</dbReference>
<proteinExistence type="inferred from homology"/>
<dbReference type="InParanoid" id="A0A0C3KGD3"/>
<dbReference type="InterPro" id="IPR036430">
    <property type="entry name" value="RNase_T2-like_sf"/>
</dbReference>
<sequence>LQYCCENTNVLANSCCNVVKGRLVLQTQYWDTYTGLEDYGHLLPRGSWTIHGLWPSNLFISYNQYRNLTKRCDSDLSPSDLPVGTTVPPVFPPEECRSSESGVQDFPSVVETFWINQGVPNEDLWAHEFSKHVTCTSTFEVACYEPDYKEHQDVVNF</sequence>
<reference evidence="4" key="2">
    <citation type="submission" date="2015-01" db="EMBL/GenBank/DDBJ databases">
        <title>Evolutionary Origins and Diversification of the Mycorrhizal Mutualists.</title>
        <authorList>
            <consortium name="DOE Joint Genome Institute"/>
            <consortium name="Mycorrhizal Genomics Consortium"/>
            <person name="Kohler A."/>
            <person name="Kuo A."/>
            <person name="Nagy L.G."/>
            <person name="Floudas D."/>
            <person name="Copeland A."/>
            <person name="Barry K.W."/>
            <person name="Cichocki N."/>
            <person name="Veneault-Fourrey C."/>
            <person name="LaButti K."/>
            <person name="Lindquist E.A."/>
            <person name="Lipzen A."/>
            <person name="Lundell T."/>
            <person name="Morin E."/>
            <person name="Murat C."/>
            <person name="Riley R."/>
            <person name="Ohm R."/>
            <person name="Sun H."/>
            <person name="Tunlid A."/>
            <person name="Henrissat B."/>
            <person name="Grigoriev I.V."/>
            <person name="Hibbett D.S."/>
            <person name="Martin F."/>
        </authorList>
    </citation>
    <scope>NUCLEOTIDE SEQUENCE [LARGE SCALE GENOMIC DNA]</scope>
    <source>
        <strain evidence="4">Marx 270</strain>
    </source>
</reference>
<dbReference type="Gene3D" id="3.90.730.10">
    <property type="entry name" value="Ribonuclease T2-like"/>
    <property type="match status" value="1"/>
</dbReference>
<name>A0A0C3KGD3_PISTI</name>
<organism evidence="3 4">
    <name type="scientific">Pisolithus tinctorius Marx 270</name>
    <dbReference type="NCBI Taxonomy" id="870435"/>
    <lineage>
        <taxon>Eukaryota</taxon>
        <taxon>Fungi</taxon>
        <taxon>Dikarya</taxon>
        <taxon>Basidiomycota</taxon>
        <taxon>Agaricomycotina</taxon>
        <taxon>Agaricomycetes</taxon>
        <taxon>Agaricomycetidae</taxon>
        <taxon>Boletales</taxon>
        <taxon>Sclerodermatineae</taxon>
        <taxon>Pisolithaceae</taxon>
        <taxon>Pisolithus</taxon>
    </lineage>
</organism>
<gene>
    <name evidence="3" type="ORF">M404DRAFT_85922</name>
</gene>
<dbReference type="Pfam" id="PF00445">
    <property type="entry name" value="Ribonuclease_T2"/>
    <property type="match status" value="1"/>
</dbReference>
<dbReference type="InterPro" id="IPR001568">
    <property type="entry name" value="RNase_T2-like"/>
</dbReference>
<protein>
    <submittedName>
        <fullName evidence="3">Uncharacterized protein</fullName>
    </submittedName>
</protein>
<evidence type="ECO:0000256" key="2">
    <source>
        <dbReference type="RuleBase" id="RU004328"/>
    </source>
</evidence>
<dbReference type="GO" id="GO:0003723">
    <property type="term" value="F:RNA binding"/>
    <property type="evidence" value="ECO:0007669"/>
    <property type="project" value="InterPro"/>
</dbReference>
<reference evidence="3 4" key="1">
    <citation type="submission" date="2014-04" db="EMBL/GenBank/DDBJ databases">
        <authorList>
            <consortium name="DOE Joint Genome Institute"/>
            <person name="Kuo A."/>
            <person name="Kohler A."/>
            <person name="Costa M.D."/>
            <person name="Nagy L.G."/>
            <person name="Floudas D."/>
            <person name="Copeland A."/>
            <person name="Barry K.W."/>
            <person name="Cichocki N."/>
            <person name="Veneault-Fourrey C."/>
            <person name="LaButti K."/>
            <person name="Lindquist E.A."/>
            <person name="Lipzen A."/>
            <person name="Lundell T."/>
            <person name="Morin E."/>
            <person name="Murat C."/>
            <person name="Sun H."/>
            <person name="Tunlid A."/>
            <person name="Henrissat B."/>
            <person name="Grigoriev I.V."/>
            <person name="Hibbett D.S."/>
            <person name="Martin F."/>
            <person name="Nordberg H.P."/>
            <person name="Cantor M.N."/>
            <person name="Hua S.X."/>
        </authorList>
    </citation>
    <scope>NUCLEOTIDE SEQUENCE [LARGE SCALE GENOMIC DNA]</scope>
    <source>
        <strain evidence="3 4">Marx 270</strain>
    </source>
</reference>
<dbReference type="AlphaFoldDB" id="A0A0C3KGD3"/>
<dbReference type="PROSITE" id="PS00530">
    <property type="entry name" value="RNASE_T2_1"/>
    <property type="match status" value="1"/>
</dbReference>
<accession>A0A0C3KGD3</accession>
<dbReference type="HOGENOM" id="CLU_1682141_0_0_1"/>
<comment type="similarity">
    <text evidence="1 2">Belongs to the RNase T2 family.</text>
</comment>
<dbReference type="SUPFAM" id="SSF55895">
    <property type="entry name" value="Ribonuclease Rh-like"/>
    <property type="match status" value="1"/>
</dbReference>
<dbReference type="EMBL" id="KN831957">
    <property type="protein sequence ID" value="KIO08652.1"/>
    <property type="molecule type" value="Genomic_DNA"/>
</dbReference>
<dbReference type="OrthoDB" id="435754at2759"/>
<feature type="non-terminal residue" evidence="3">
    <location>
        <position position="157"/>
    </location>
</feature>
<evidence type="ECO:0000313" key="4">
    <source>
        <dbReference type="Proteomes" id="UP000054217"/>
    </source>
</evidence>